<keyword evidence="2" id="KW-1185">Reference proteome</keyword>
<dbReference type="EMBL" id="VWSH01000003">
    <property type="protein sequence ID" value="KAA5533746.1"/>
    <property type="molecule type" value="Genomic_DNA"/>
</dbReference>
<protein>
    <recommendedName>
        <fullName evidence="3">Lipoprotein</fullName>
    </recommendedName>
</protein>
<comment type="caution">
    <text evidence="1">The sequence shown here is derived from an EMBL/GenBank/DDBJ whole genome shotgun (WGS) entry which is preliminary data.</text>
</comment>
<accession>A0A5M6CFC2</accession>
<evidence type="ECO:0008006" key="3">
    <source>
        <dbReference type="Google" id="ProtNLM"/>
    </source>
</evidence>
<proteinExistence type="predicted"/>
<reference evidence="1 2" key="1">
    <citation type="submission" date="2019-09" db="EMBL/GenBank/DDBJ databases">
        <title>Genome sequence and assembly of Taibaiella sp.</title>
        <authorList>
            <person name="Chhetri G."/>
        </authorList>
    </citation>
    <scope>NUCLEOTIDE SEQUENCE [LARGE SCALE GENOMIC DNA]</scope>
    <source>
        <strain evidence="1 2">KVB11</strain>
    </source>
</reference>
<organism evidence="1 2">
    <name type="scientific">Taibaiella lutea</name>
    <dbReference type="NCBI Taxonomy" id="2608001"/>
    <lineage>
        <taxon>Bacteria</taxon>
        <taxon>Pseudomonadati</taxon>
        <taxon>Bacteroidota</taxon>
        <taxon>Chitinophagia</taxon>
        <taxon>Chitinophagales</taxon>
        <taxon>Chitinophagaceae</taxon>
        <taxon>Taibaiella</taxon>
    </lineage>
</organism>
<dbReference type="Proteomes" id="UP000323632">
    <property type="component" value="Unassembled WGS sequence"/>
</dbReference>
<sequence length="146" mass="16743">MIKSLNRSLVAKTFICSLIFLSACSDNSRKKELENAVNMIHIHLDQQITTANELADFYHKDPSAYKRTFKDSNIFIMGYINRIDTDYKDLLLENIQGLDIVCRLKDSTALSFLKRSDRVLFKGTCMPTRGYGLILIEECELAQLVK</sequence>
<dbReference type="RefSeq" id="WP_150033492.1">
    <property type="nucleotide sequence ID" value="NZ_VWSH01000003.1"/>
</dbReference>
<gene>
    <name evidence="1" type="ORF">F0919_14535</name>
</gene>
<dbReference type="AlphaFoldDB" id="A0A5M6CFC2"/>
<evidence type="ECO:0000313" key="2">
    <source>
        <dbReference type="Proteomes" id="UP000323632"/>
    </source>
</evidence>
<name>A0A5M6CFC2_9BACT</name>
<evidence type="ECO:0000313" key="1">
    <source>
        <dbReference type="EMBL" id="KAA5533746.1"/>
    </source>
</evidence>
<dbReference type="PROSITE" id="PS51257">
    <property type="entry name" value="PROKAR_LIPOPROTEIN"/>
    <property type="match status" value="1"/>
</dbReference>